<proteinExistence type="predicted"/>
<sequence length="71" mass="8489">DFFYYRYIIVIMICPWMVLDSKLDSVCSHLYYRHIPHDNNVTSSCTLLEEQQMTTVIIICELRTILTDDRV</sequence>
<gene>
    <name evidence="1" type="ORF">L9F63_003779</name>
</gene>
<accession>A0AAD7ZK55</accession>
<dbReference type="EMBL" id="JASPKZ010007837">
    <property type="protein sequence ID" value="KAJ9581886.1"/>
    <property type="molecule type" value="Genomic_DNA"/>
</dbReference>
<dbReference type="Proteomes" id="UP001233999">
    <property type="component" value="Unassembled WGS sequence"/>
</dbReference>
<feature type="non-terminal residue" evidence="1">
    <location>
        <position position="1"/>
    </location>
</feature>
<evidence type="ECO:0000313" key="2">
    <source>
        <dbReference type="Proteomes" id="UP001233999"/>
    </source>
</evidence>
<protein>
    <submittedName>
        <fullName evidence="1">Uncharacterized protein</fullName>
    </submittedName>
</protein>
<reference evidence="1" key="1">
    <citation type="journal article" date="2023" name="IScience">
        <title>Live-bearing cockroach genome reveals convergent evolutionary mechanisms linked to viviparity in insects and beyond.</title>
        <authorList>
            <person name="Fouks B."/>
            <person name="Harrison M.C."/>
            <person name="Mikhailova A.A."/>
            <person name="Marchal E."/>
            <person name="English S."/>
            <person name="Carruthers M."/>
            <person name="Jennings E.C."/>
            <person name="Chiamaka E.L."/>
            <person name="Frigard R.A."/>
            <person name="Pippel M."/>
            <person name="Attardo G.M."/>
            <person name="Benoit J.B."/>
            <person name="Bornberg-Bauer E."/>
            <person name="Tobe S.S."/>
        </authorList>
    </citation>
    <scope>NUCLEOTIDE SEQUENCE</scope>
    <source>
        <strain evidence="1">Stay&amp;Tobe</strain>
    </source>
</reference>
<organism evidence="1 2">
    <name type="scientific">Diploptera punctata</name>
    <name type="common">Pacific beetle cockroach</name>
    <dbReference type="NCBI Taxonomy" id="6984"/>
    <lineage>
        <taxon>Eukaryota</taxon>
        <taxon>Metazoa</taxon>
        <taxon>Ecdysozoa</taxon>
        <taxon>Arthropoda</taxon>
        <taxon>Hexapoda</taxon>
        <taxon>Insecta</taxon>
        <taxon>Pterygota</taxon>
        <taxon>Neoptera</taxon>
        <taxon>Polyneoptera</taxon>
        <taxon>Dictyoptera</taxon>
        <taxon>Blattodea</taxon>
        <taxon>Blaberoidea</taxon>
        <taxon>Blaberidae</taxon>
        <taxon>Diplopterinae</taxon>
        <taxon>Diploptera</taxon>
    </lineage>
</organism>
<comment type="caution">
    <text evidence="1">The sequence shown here is derived from an EMBL/GenBank/DDBJ whole genome shotgun (WGS) entry which is preliminary data.</text>
</comment>
<dbReference type="AlphaFoldDB" id="A0AAD7ZK55"/>
<feature type="non-terminal residue" evidence="1">
    <location>
        <position position="71"/>
    </location>
</feature>
<evidence type="ECO:0000313" key="1">
    <source>
        <dbReference type="EMBL" id="KAJ9581886.1"/>
    </source>
</evidence>
<keyword evidence="2" id="KW-1185">Reference proteome</keyword>
<reference evidence="1" key="2">
    <citation type="submission" date="2023-05" db="EMBL/GenBank/DDBJ databases">
        <authorList>
            <person name="Fouks B."/>
        </authorList>
    </citation>
    <scope>NUCLEOTIDE SEQUENCE</scope>
    <source>
        <strain evidence="1">Stay&amp;Tobe</strain>
        <tissue evidence="1">Testes</tissue>
    </source>
</reference>
<name>A0AAD7ZK55_DIPPU</name>